<sequence length="132" mass="14828">MLEDRMIEAVSKLLFGKNTGTNIQRDFFVEEVMGASDFSFASKRRVFTRLLERTGALEAGAISELKAGLNKIMEWRNAFAHGKLLHEHNGGFVLQYYSGGPQELVLDDAFFEKVESTVRNCLYTCNGVIQGE</sequence>
<dbReference type="AlphaFoldDB" id="A0A1N6NK04"/>
<proteinExistence type="predicted"/>
<evidence type="ECO:0000313" key="1">
    <source>
        <dbReference type="EMBL" id="SIP92342.1"/>
    </source>
</evidence>
<accession>A0A1N6NK04</accession>
<reference evidence="1 2" key="1">
    <citation type="submission" date="2017-01" db="EMBL/GenBank/DDBJ databases">
        <authorList>
            <person name="Mah S.A."/>
            <person name="Swanson W.J."/>
            <person name="Moy G.W."/>
            <person name="Vacquier V.D."/>
        </authorList>
    </citation>
    <scope>NUCLEOTIDE SEQUENCE [LARGE SCALE GENOMIC DNA]</scope>
    <source>
        <strain evidence="1 2">RU36E</strain>
    </source>
</reference>
<dbReference type="EMBL" id="FTMP01000001">
    <property type="protein sequence ID" value="SIP92342.1"/>
    <property type="molecule type" value="Genomic_DNA"/>
</dbReference>
<protein>
    <submittedName>
        <fullName evidence="1">Uncharacterized protein</fullName>
    </submittedName>
</protein>
<organism evidence="1 2">
    <name type="scientific">Aquipseudomonas alcaligenes</name>
    <name type="common">Pseudomonas alcaligenes</name>
    <dbReference type="NCBI Taxonomy" id="43263"/>
    <lineage>
        <taxon>Bacteria</taxon>
        <taxon>Pseudomonadati</taxon>
        <taxon>Pseudomonadota</taxon>
        <taxon>Gammaproteobacteria</taxon>
        <taxon>Pseudomonadales</taxon>
        <taxon>Pseudomonadaceae</taxon>
        <taxon>Aquipseudomonas</taxon>
    </lineage>
</organism>
<gene>
    <name evidence="1" type="ORF">SAMN05878282_101354</name>
</gene>
<dbReference type="Proteomes" id="UP000185841">
    <property type="component" value="Unassembled WGS sequence"/>
</dbReference>
<evidence type="ECO:0000313" key="2">
    <source>
        <dbReference type="Proteomes" id="UP000185841"/>
    </source>
</evidence>
<name>A0A1N6NK04_AQUAC</name>